<reference evidence="3" key="1">
    <citation type="submission" date="2017-04" db="EMBL/GenBank/DDBJ databases">
        <authorList>
            <person name="Varghese N."/>
            <person name="Submissions S."/>
        </authorList>
    </citation>
    <scope>NUCLEOTIDE SEQUENCE [LARGE SCALE GENOMIC DNA]</scope>
    <source>
        <strain evidence="3">DSM 16537</strain>
    </source>
</reference>
<dbReference type="Gene3D" id="2.60.120.10">
    <property type="entry name" value="Jelly Rolls"/>
    <property type="match status" value="1"/>
</dbReference>
<dbReference type="OrthoDB" id="1523752at2"/>
<dbReference type="InterPro" id="IPR014710">
    <property type="entry name" value="RmlC-like_jellyroll"/>
</dbReference>
<organism evidence="2 3">
    <name type="scientific">Aquiflexum balticum DSM 16537</name>
    <dbReference type="NCBI Taxonomy" id="758820"/>
    <lineage>
        <taxon>Bacteria</taxon>
        <taxon>Pseudomonadati</taxon>
        <taxon>Bacteroidota</taxon>
        <taxon>Cytophagia</taxon>
        <taxon>Cytophagales</taxon>
        <taxon>Cyclobacteriaceae</taxon>
        <taxon>Aquiflexum</taxon>
    </lineage>
</organism>
<dbReference type="Pfam" id="PF00027">
    <property type="entry name" value="cNMP_binding"/>
    <property type="match status" value="1"/>
</dbReference>
<evidence type="ECO:0000313" key="3">
    <source>
        <dbReference type="Proteomes" id="UP000192333"/>
    </source>
</evidence>
<dbReference type="SMART" id="SM00100">
    <property type="entry name" value="cNMP"/>
    <property type="match status" value="1"/>
</dbReference>
<dbReference type="PROSITE" id="PS50042">
    <property type="entry name" value="CNMP_BINDING_3"/>
    <property type="match status" value="1"/>
</dbReference>
<dbReference type="SUPFAM" id="SSF51206">
    <property type="entry name" value="cAMP-binding domain-like"/>
    <property type="match status" value="1"/>
</dbReference>
<dbReference type="RefSeq" id="WP_084120396.1">
    <property type="nucleotide sequence ID" value="NZ_LT838813.1"/>
</dbReference>
<keyword evidence="3" id="KW-1185">Reference proteome</keyword>
<dbReference type="InterPro" id="IPR000595">
    <property type="entry name" value="cNMP-bd_dom"/>
</dbReference>
<feature type="domain" description="Cyclic nucleotide-binding" evidence="1">
    <location>
        <begin position="25"/>
        <end position="145"/>
    </location>
</feature>
<accession>A0A1W2H3L5</accession>
<evidence type="ECO:0000259" key="1">
    <source>
        <dbReference type="PROSITE" id="PS50042"/>
    </source>
</evidence>
<protein>
    <submittedName>
        <fullName evidence="2">Cyclic nucleotide-binding domain-containing protein</fullName>
    </submittedName>
</protein>
<dbReference type="STRING" id="758820.SAMN00777080_2113"/>
<dbReference type="PANTHER" id="PTHR23011">
    <property type="entry name" value="CYCLIC NUCLEOTIDE-BINDING DOMAIN CONTAINING PROTEIN"/>
    <property type="match status" value="1"/>
</dbReference>
<dbReference type="AlphaFoldDB" id="A0A1W2H3L5"/>
<dbReference type="InterPro" id="IPR018490">
    <property type="entry name" value="cNMP-bd_dom_sf"/>
</dbReference>
<dbReference type="CDD" id="cd00038">
    <property type="entry name" value="CAP_ED"/>
    <property type="match status" value="1"/>
</dbReference>
<dbReference type="Proteomes" id="UP000192333">
    <property type="component" value="Chromosome I"/>
</dbReference>
<dbReference type="PANTHER" id="PTHR23011:SF28">
    <property type="entry name" value="CYCLIC NUCLEOTIDE-BINDING DOMAIN CONTAINING PROTEIN"/>
    <property type="match status" value="1"/>
</dbReference>
<sequence>MINPFSKTFNERELEIFQFLSQIRLFEKLKNSEMARFLSAIHYRKYLKDEVIFFRGDPSHALYIVKSGLINLTLDIKDDFEVIKEVRKMEAFGENSLIENTKRIYTAVVSSEQSELMVIPYFATQEIFDNHPKIQAKMMTSLSEIYNENNHRLFKSYKNSLGFFNLGEMFESKDKM</sequence>
<gene>
    <name evidence="2" type="ORF">SAMN00777080_2113</name>
</gene>
<dbReference type="EMBL" id="LT838813">
    <property type="protein sequence ID" value="SMD43520.1"/>
    <property type="molecule type" value="Genomic_DNA"/>
</dbReference>
<proteinExistence type="predicted"/>
<evidence type="ECO:0000313" key="2">
    <source>
        <dbReference type="EMBL" id="SMD43520.1"/>
    </source>
</evidence>
<name>A0A1W2H3L5_9BACT</name>